<evidence type="ECO:0000256" key="5">
    <source>
        <dbReference type="ARBA" id="ARBA00023136"/>
    </source>
</evidence>
<evidence type="ECO:0000256" key="3">
    <source>
        <dbReference type="ARBA" id="ARBA00022692"/>
    </source>
</evidence>
<sequence>MSNLALVSTLVFVAITAFLSIRKKLGLEKDILIGTVRSALQLLFIGYVLHFVFDTRNPVFIVLILLSMIGIAAWNAGSRAREIRGIRLRIAITLACTEGLTMALLLGFSIIEPTPQYIIPVSGIVIGSSMIVAGIYLNQMKRELEASRGEVETLLALGGTAKQAIQGAVKRSVRSSMIPTIDGMKTVGLVQLPGMMTGMIVAGADPIEAVRYQMLIMFVLASSAALTAILLSQISYRLWFTKDVRLVQSPKQDTKS</sequence>
<feature type="transmembrane region" description="Helical" evidence="6">
    <location>
        <begin position="59"/>
        <end position="76"/>
    </location>
</feature>
<proteinExistence type="inferred from homology"/>
<comment type="similarity">
    <text evidence="2">Belongs to the UPF0014 family.</text>
</comment>
<name>A0A917HFC2_9BACL</name>
<organism evidence="7 8">
    <name type="scientific">Paenibacillus radicis</name>
    <name type="common">ex Gao et al. 2016</name>
    <dbReference type="NCBI Taxonomy" id="1737354"/>
    <lineage>
        <taxon>Bacteria</taxon>
        <taxon>Bacillati</taxon>
        <taxon>Bacillota</taxon>
        <taxon>Bacilli</taxon>
        <taxon>Bacillales</taxon>
        <taxon>Paenibacillaceae</taxon>
        <taxon>Paenibacillus</taxon>
    </lineage>
</organism>
<feature type="transmembrane region" description="Helical" evidence="6">
    <location>
        <begin position="34"/>
        <end position="53"/>
    </location>
</feature>
<evidence type="ECO:0000256" key="2">
    <source>
        <dbReference type="ARBA" id="ARBA00005268"/>
    </source>
</evidence>
<evidence type="ECO:0000256" key="6">
    <source>
        <dbReference type="SAM" id="Phobius"/>
    </source>
</evidence>
<accession>A0A917HFC2</accession>
<dbReference type="Pfam" id="PF03649">
    <property type="entry name" value="UPF0014"/>
    <property type="match status" value="1"/>
</dbReference>
<keyword evidence="3 6" id="KW-0812">Transmembrane</keyword>
<keyword evidence="5 6" id="KW-0472">Membrane</keyword>
<evidence type="ECO:0000313" key="8">
    <source>
        <dbReference type="Proteomes" id="UP000600247"/>
    </source>
</evidence>
<reference evidence="7 8" key="1">
    <citation type="journal article" date="2014" name="Int. J. Syst. Evol. Microbiol.">
        <title>Complete genome sequence of Corynebacterium casei LMG S-19264T (=DSM 44701T), isolated from a smear-ripened cheese.</title>
        <authorList>
            <consortium name="US DOE Joint Genome Institute (JGI-PGF)"/>
            <person name="Walter F."/>
            <person name="Albersmeier A."/>
            <person name="Kalinowski J."/>
            <person name="Ruckert C."/>
        </authorList>
    </citation>
    <scope>NUCLEOTIDE SEQUENCE [LARGE SCALE GENOMIC DNA]</scope>
    <source>
        <strain evidence="7 8">CGMCC 1.15286</strain>
    </source>
</reference>
<feature type="transmembrane region" description="Helical" evidence="6">
    <location>
        <begin position="117"/>
        <end position="138"/>
    </location>
</feature>
<feature type="transmembrane region" description="Helical" evidence="6">
    <location>
        <begin position="210"/>
        <end position="232"/>
    </location>
</feature>
<gene>
    <name evidence="7" type="primary">yjkA</name>
    <name evidence="7" type="ORF">GCM10010918_37740</name>
</gene>
<comment type="subcellular location">
    <subcellularLocation>
        <location evidence="1">Membrane</location>
        <topology evidence="1">Multi-pass membrane protein</topology>
    </subcellularLocation>
</comment>
<dbReference type="EMBL" id="BMHY01000007">
    <property type="protein sequence ID" value="GGG77501.1"/>
    <property type="molecule type" value="Genomic_DNA"/>
</dbReference>
<keyword evidence="4 6" id="KW-1133">Transmembrane helix</keyword>
<dbReference type="GO" id="GO:0005886">
    <property type="term" value="C:plasma membrane"/>
    <property type="evidence" value="ECO:0007669"/>
    <property type="project" value="TreeGrafter"/>
</dbReference>
<dbReference type="PANTHER" id="PTHR30028:SF0">
    <property type="entry name" value="PROTEIN ALUMINUM SENSITIVE 3"/>
    <property type="match status" value="1"/>
</dbReference>
<evidence type="ECO:0000313" key="7">
    <source>
        <dbReference type="EMBL" id="GGG77501.1"/>
    </source>
</evidence>
<keyword evidence="8" id="KW-1185">Reference proteome</keyword>
<dbReference type="InterPro" id="IPR005226">
    <property type="entry name" value="UPF0014_fam"/>
</dbReference>
<dbReference type="Proteomes" id="UP000600247">
    <property type="component" value="Unassembled WGS sequence"/>
</dbReference>
<comment type="caution">
    <text evidence="7">The sequence shown here is derived from an EMBL/GenBank/DDBJ whole genome shotgun (WGS) entry which is preliminary data.</text>
</comment>
<dbReference type="PANTHER" id="PTHR30028">
    <property type="entry name" value="UPF0014 INNER MEMBRANE PROTEIN YBBM-RELATED"/>
    <property type="match status" value="1"/>
</dbReference>
<dbReference type="AlphaFoldDB" id="A0A917HFC2"/>
<protein>
    <submittedName>
        <fullName evidence="7">UPF0014 membrane protein YjkA</fullName>
    </submittedName>
</protein>
<evidence type="ECO:0000256" key="4">
    <source>
        <dbReference type="ARBA" id="ARBA00022989"/>
    </source>
</evidence>
<evidence type="ECO:0000256" key="1">
    <source>
        <dbReference type="ARBA" id="ARBA00004141"/>
    </source>
</evidence>
<dbReference type="RefSeq" id="WP_188890739.1">
    <property type="nucleotide sequence ID" value="NZ_BMHY01000007.1"/>
</dbReference>
<feature type="transmembrane region" description="Helical" evidence="6">
    <location>
        <begin position="6"/>
        <end position="22"/>
    </location>
</feature>
<feature type="transmembrane region" description="Helical" evidence="6">
    <location>
        <begin position="186"/>
        <end position="204"/>
    </location>
</feature>
<feature type="transmembrane region" description="Helical" evidence="6">
    <location>
        <begin position="88"/>
        <end position="111"/>
    </location>
</feature>